<dbReference type="VEuPathDB" id="FungiDB:JI435_305080"/>
<gene>
    <name evidence="1" type="ORF">JI435_305080</name>
</gene>
<dbReference type="Proteomes" id="UP000663193">
    <property type="component" value="Chromosome 10"/>
</dbReference>
<proteinExistence type="predicted"/>
<accession>A0A7U2F7V6</accession>
<organism evidence="1 2">
    <name type="scientific">Phaeosphaeria nodorum (strain SN15 / ATCC MYA-4574 / FGSC 10173)</name>
    <name type="common">Glume blotch fungus</name>
    <name type="synonym">Parastagonospora nodorum</name>
    <dbReference type="NCBI Taxonomy" id="321614"/>
    <lineage>
        <taxon>Eukaryota</taxon>
        <taxon>Fungi</taxon>
        <taxon>Dikarya</taxon>
        <taxon>Ascomycota</taxon>
        <taxon>Pezizomycotina</taxon>
        <taxon>Dothideomycetes</taxon>
        <taxon>Pleosporomycetidae</taxon>
        <taxon>Pleosporales</taxon>
        <taxon>Pleosporineae</taxon>
        <taxon>Phaeosphaeriaceae</taxon>
        <taxon>Parastagonospora</taxon>
    </lineage>
</organism>
<evidence type="ECO:0000313" key="2">
    <source>
        <dbReference type="Proteomes" id="UP000663193"/>
    </source>
</evidence>
<reference evidence="2" key="1">
    <citation type="journal article" date="2021" name="BMC Genomics">
        <title>Chromosome-level genome assembly and manually-curated proteome of model necrotroph Parastagonospora nodorum Sn15 reveals a genome-wide trove of candidate effector homologs, and redundancy of virulence-related functions within an accessory chromosome.</title>
        <authorList>
            <person name="Bertazzoni S."/>
            <person name="Jones D.A.B."/>
            <person name="Phan H.T."/>
            <person name="Tan K.-C."/>
            <person name="Hane J.K."/>
        </authorList>
    </citation>
    <scope>NUCLEOTIDE SEQUENCE [LARGE SCALE GENOMIC DNA]</scope>
    <source>
        <strain evidence="2">SN15 / ATCC MYA-4574 / FGSC 10173)</strain>
    </source>
</reference>
<sequence>MMIADAMALLRQRIAQMHELESQSEWRVTAMTWTWTNTQTTCHSTCSEAFLFKGAQCSFAVLICCNPNGRSDKRNRQAHTKPSSLKNITKTPSSMKLRLAPSQFHEWIARVVVYTCPDSLADRVFMDQSGAVWDSTLARLGLLAKLHGKLRSSMDEA</sequence>
<name>A0A7U2F7V6_PHANO</name>
<dbReference type="EMBL" id="CP069032">
    <property type="protein sequence ID" value="QRD00361.1"/>
    <property type="molecule type" value="Genomic_DNA"/>
</dbReference>
<protein>
    <submittedName>
        <fullName evidence="1">Uncharacterized protein</fullName>
    </submittedName>
</protein>
<evidence type="ECO:0000313" key="1">
    <source>
        <dbReference type="EMBL" id="QRD00361.1"/>
    </source>
</evidence>
<dbReference type="AlphaFoldDB" id="A0A7U2F7V6"/>
<keyword evidence="2" id="KW-1185">Reference proteome</keyword>